<name>A0A0L6USH4_9BASI</name>
<dbReference type="PANTHER" id="PTHR33339:SF1">
    <property type="entry name" value="LYSM DOMAIN-CONTAINING PROTEIN"/>
    <property type="match status" value="1"/>
</dbReference>
<evidence type="ECO:0000313" key="2">
    <source>
        <dbReference type="Proteomes" id="UP000037035"/>
    </source>
</evidence>
<gene>
    <name evidence="1" type="ORF">VP01_4052g4</name>
</gene>
<proteinExistence type="predicted"/>
<keyword evidence="2" id="KW-1185">Reference proteome</keyword>
<sequence length="187" mass="20539">MLITTNFDMRGLRSLFGASSAAKPSTPKPIGLPRPSAPVNATCKVLPLTRDTWKTLNLDQYLQTYPGGNHLTVAQYAALKGAPNFDCGVGNKCNANQVHFLRPWKDICNGQAARSLSAFEWSSEKCEASVQVVYLKFLFDGTLQAAIKALAKSTVLPALTMVPNQSCSPLRVDDKVRPRTLKDERNW</sequence>
<protein>
    <submittedName>
        <fullName evidence="1">Uncharacterized protein</fullName>
    </submittedName>
</protein>
<dbReference type="VEuPathDB" id="FungiDB:VP01_4052g4"/>
<dbReference type="AlphaFoldDB" id="A0A0L6USH4"/>
<dbReference type="Proteomes" id="UP000037035">
    <property type="component" value="Unassembled WGS sequence"/>
</dbReference>
<organism evidence="1 2">
    <name type="scientific">Puccinia sorghi</name>
    <dbReference type="NCBI Taxonomy" id="27349"/>
    <lineage>
        <taxon>Eukaryota</taxon>
        <taxon>Fungi</taxon>
        <taxon>Dikarya</taxon>
        <taxon>Basidiomycota</taxon>
        <taxon>Pucciniomycotina</taxon>
        <taxon>Pucciniomycetes</taxon>
        <taxon>Pucciniales</taxon>
        <taxon>Pucciniaceae</taxon>
        <taxon>Puccinia</taxon>
    </lineage>
</organism>
<reference evidence="1 2" key="1">
    <citation type="submission" date="2015-08" db="EMBL/GenBank/DDBJ databases">
        <title>Next Generation Sequencing and Analysis of the Genome of Puccinia sorghi L Schw, the Causal Agent of Maize Common Rust.</title>
        <authorList>
            <person name="Rochi L."/>
            <person name="Burguener G."/>
            <person name="Darino M."/>
            <person name="Turjanski A."/>
            <person name="Kreff E."/>
            <person name="Dieguez M.J."/>
            <person name="Sacco F."/>
        </authorList>
    </citation>
    <scope>NUCLEOTIDE SEQUENCE [LARGE SCALE GENOMIC DNA]</scope>
    <source>
        <strain evidence="1 2">RO10H11247</strain>
    </source>
</reference>
<dbReference type="EMBL" id="LAVV01009116">
    <property type="protein sequence ID" value="KNZ51197.1"/>
    <property type="molecule type" value="Genomic_DNA"/>
</dbReference>
<dbReference type="OrthoDB" id="2501761at2759"/>
<comment type="caution">
    <text evidence="1">The sequence shown here is derived from an EMBL/GenBank/DDBJ whole genome shotgun (WGS) entry which is preliminary data.</text>
</comment>
<accession>A0A0L6USH4</accession>
<dbReference type="PANTHER" id="PTHR33339">
    <property type="entry name" value="LYSM DOMAIN-CONTAINING PROTEIN"/>
    <property type="match status" value="1"/>
</dbReference>
<dbReference type="STRING" id="27349.A0A0L6USH4"/>
<evidence type="ECO:0000313" key="1">
    <source>
        <dbReference type="EMBL" id="KNZ51197.1"/>
    </source>
</evidence>